<evidence type="ECO:0000313" key="3">
    <source>
        <dbReference type="Proteomes" id="UP000525652"/>
    </source>
</evidence>
<feature type="transmembrane region" description="Helical" evidence="1">
    <location>
        <begin position="159"/>
        <end position="178"/>
    </location>
</feature>
<keyword evidence="3" id="KW-1185">Reference proteome</keyword>
<evidence type="ECO:0000256" key="1">
    <source>
        <dbReference type="SAM" id="Phobius"/>
    </source>
</evidence>
<feature type="transmembrane region" description="Helical" evidence="1">
    <location>
        <begin position="120"/>
        <end position="139"/>
    </location>
</feature>
<organism evidence="2 3">
    <name type="scientific">Puniceicoccus vermicola</name>
    <dbReference type="NCBI Taxonomy" id="388746"/>
    <lineage>
        <taxon>Bacteria</taxon>
        <taxon>Pseudomonadati</taxon>
        <taxon>Verrucomicrobiota</taxon>
        <taxon>Opitutia</taxon>
        <taxon>Puniceicoccales</taxon>
        <taxon>Puniceicoccaceae</taxon>
        <taxon>Puniceicoccus</taxon>
    </lineage>
</organism>
<dbReference type="Proteomes" id="UP000525652">
    <property type="component" value="Unassembled WGS sequence"/>
</dbReference>
<dbReference type="RefSeq" id="WP_185692136.1">
    <property type="nucleotide sequence ID" value="NZ_JACHVA010000053.1"/>
</dbReference>
<keyword evidence="1" id="KW-0812">Transmembrane</keyword>
<keyword evidence="1" id="KW-1133">Transmembrane helix</keyword>
<feature type="transmembrane region" description="Helical" evidence="1">
    <location>
        <begin position="70"/>
        <end position="87"/>
    </location>
</feature>
<comment type="caution">
    <text evidence="2">The sequence shown here is derived from an EMBL/GenBank/DDBJ whole genome shotgun (WGS) entry which is preliminary data.</text>
</comment>
<name>A0A7X1AWR6_9BACT</name>
<reference evidence="2 3" key="1">
    <citation type="submission" date="2020-07" db="EMBL/GenBank/DDBJ databases">
        <authorList>
            <person name="Feng X."/>
        </authorList>
    </citation>
    <scope>NUCLEOTIDE SEQUENCE [LARGE SCALE GENOMIC DNA]</scope>
    <source>
        <strain evidence="2 3">JCM14086</strain>
    </source>
</reference>
<proteinExistence type="predicted"/>
<dbReference type="EMBL" id="JACHVA010000053">
    <property type="protein sequence ID" value="MBC2601421.1"/>
    <property type="molecule type" value="Genomic_DNA"/>
</dbReference>
<accession>A0A7X1AWR6</accession>
<feature type="transmembrane region" description="Helical" evidence="1">
    <location>
        <begin position="42"/>
        <end position="58"/>
    </location>
</feature>
<keyword evidence="1" id="KW-0472">Membrane</keyword>
<feature type="transmembrane region" description="Helical" evidence="1">
    <location>
        <begin position="93"/>
        <end position="113"/>
    </location>
</feature>
<dbReference type="AlphaFoldDB" id="A0A7X1AWR6"/>
<evidence type="ECO:0000313" key="2">
    <source>
        <dbReference type="EMBL" id="MBC2601421.1"/>
    </source>
</evidence>
<gene>
    <name evidence="2" type="ORF">H5P30_06480</name>
</gene>
<protein>
    <submittedName>
        <fullName evidence="2">Uncharacterized protein</fullName>
    </submittedName>
</protein>
<sequence>MSLVIATLLAGVLTLVVGLSIFLYPEPIRRGLTGFPRSRPAALVLLIAATAFVLIHVLQLGEADFGKYKNILFVFFAVIAVGSWFRVPDFLGIRALSVLTLLLSGQFLDAAYLEAPKTRLFLVVLSYLLILASLYLAAVPYRFRDAVTKLDRSGGLRKIAGGLFALYGLLLCLLPLTYGQS</sequence>